<proteinExistence type="predicted"/>
<evidence type="ECO:0000313" key="1">
    <source>
        <dbReference type="EMBL" id="CNI40781.1"/>
    </source>
</evidence>
<dbReference type="AlphaFoldDB" id="A0A0T9R2J8"/>
<dbReference type="EMBL" id="CQAZ01000047">
    <property type="protein sequence ID" value="CNI40781.1"/>
    <property type="molecule type" value="Genomic_DNA"/>
</dbReference>
<dbReference type="EMBL" id="CWJL01000032">
    <property type="protein sequence ID" value="CRY69042.1"/>
    <property type="molecule type" value="Genomic_DNA"/>
</dbReference>
<evidence type="ECO:0000313" key="3">
    <source>
        <dbReference type="Proteomes" id="UP000044625"/>
    </source>
</evidence>
<name>A0A0T9R2J8_9GAMM</name>
<gene>
    <name evidence="1" type="ORF">ERS008529_03932</name>
    <name evidence="2" type="ORF">ERS137968_04181</name>
</gene>
<protein>
    <submittedName>
        <fullName evidence="1">Uncharacterized protein</fullName>
    </submittedName>
</protein>
<reference evidence="4" key="1">
    <citation type="submission" date="2015-03" db="EMBL/GenBank/DDBJ databases">
        <authorList>
            <consortium name="Pathogen Informatics"/>
        </authorList>
    </citation>
    <scope>NUCLEOTIDE SEQUENCE [LARGE SCALE GENOMIC DNA]</scope>
    <source>
        <strain evidence="4">A125KOH2</strain>
    </source>
</reference>
<accession>A0A0T9R2J8</accession>
<evidence type="ECO:0000313" key="4">
    <source>
        <dbReference type="Proteomes" id="UP000045840"/>
    </source>
</evidence>
<reference evidence="1" key="2">
    <citation type="submission" date="2015-03" db="EMBL/GenBank/DDBJ databases">
        <authorList>
            <person name="Murphy D."/>
        </authorList>
    </citation>
    <scope>NUCLEOTIDE SEQUENCE [LARGE SCALE GENOMIC DNA]</scope>
    <source>
        <strain evidence="1">A125KOH2</strain>
    </source>
</reference>
<dbReference type="Proteomes" id="UP000045840">
    <property type="component" value="Unassembled WGS sequence"/>
</dbReference>
<evidence type="ECO:0000313" key="2">
    <source>
        <dbReference type="EMBL" id="CRY69042.1"/>
    </source>
</evidence>
<dbReference type="Proteomes" id="UP000044625">
    <property type="component" value="Unassembled WGS sequence"/>
</dbReference>
<organism evidence="1 4">
    <name type="scientific">Yersinia pekkanenii</name>
    <dbReference type="NCBI Taxonomy" id="1288385"/>
    <lineage>
        <taxon>Bacteria</taxon>
        <taxon>Pseudomonadati</taxon>
        <taxon>Pseudomonadota</taxon>
        <taxon>Gammaproteobacteria</taxon>
        <taxon>Enterobacterales</taxon>
        <taxon>Yersiniaceae</taxon>
        <taxon>Yersinia</taxon>
    </lineage>
</organism>
<sequence>MISNEISPSLEEIFPLAISTPPDTPLLPLALAWNLISLSLVMVALVNVPIHELLELDFIVNDILPEPVRTELSDISIARHPCPLTLLLSPIILVSPATEILAELVILTPMREATPVLPSRVRLPTSYRPPLIIIRVALLASACFASKFPLFNKILPLVNVIIESAVELPANKLRLSLPALDEILLLTAILPSACNVSVASPPAVLLISAPTVILHQRQLVKLLLLVVIVTFVPRSS</sequence>
<keyword evidence="3" id="KW-1185">Reference proteome</keyword>
<reference evidence="2 3" key="3">
    <citation type="submission" date="2015-03" db="EMBL/GenBank/DDBJ databases">
        <authorList>
            <consortium name="Pathogen Informatics"/>
            <person name="Murphy D."/>
        </authorList>
    </citation>
    <scope>NUCLEOTIDE SEQUENCE [LARGE SCALE GENOMIC DNA]</scope>
    <source>
        <strain evidence="2">Type strain: CIP110230</strain>
        <strain evidence="3">type strain: CIP110230</strain>
    </source>
</reference>